<evidence type="ECO:0000313" key="1">
    <source>
        <dbReference type="EMBL" id="KPJ72036.1"/>
    </source>
</evidence>
<comment type="caution">
    <text evidence="1">The sequence shown here is derived from an EMBL/GenBank/DDBJ whole genome shotgun (WGS) entry which is preliminary data.</text>
</comment>
<evidence type="ECO:0000313" key="2">
    <source>
        <dbReference type="Proteomes" id="UP000051012"/>
    </source>
</evidence>
<protein>
    <submittedName>
        <fullName evidence="1">Uncharacterized protein</fullName>
    </submittedName>
</protein>
<dbReference type="Proteomes" id="UP000051012">
    <property type="component" value="Unassembled WGS sequence"/>
</dbReference>
<name>A0A0S7YBL9_UNCT6</name>
<accession>A0A0S7YBL9</accession>
<organism evidence="1 2">
    <name type="scientific">candidate division TA06 bacterium DG_78</name>
    <dbReference type="NCBI Taxonomy" id="1703772"/>
    <lineage>
        <taxon>Bacteria</taxon>
        <taxon>Bacteria division TA06</taxon>
    </lineage>
</organism>
<dbReference type="EMBL" id="LJNI01000104">
    <property type="protein sequence ID" value="KPJ72036.1"/>
    <property type="molecule type" value="Genomic_DNA"/>
</dbReference>
<sequence length="275" mass="31873">MIKVLLMFMILGQIKSISPNKKLDIEIVTKKTETYTILTSKDPISITVEGPTYLRVYTRIPWPKENTGSEMYKIILQKNEMDEEIITFESDVSNVTKDKTGRQLSKWRSFYIEVPEGSNTYNILHWSSPNDTILLNFRYESPKEWQEIRATDYKSIIEAIEEEKIIKYYELGKEGGVKLEITGPTKLRVITRLDYDTKMLGEQNYTILVNDNGKEAKHSLRCYKSEIIEYKDRKDIIPSNARNFYINIGSGRHVLTFTLSGTIAQSAAVRFLVEE</sequence>
<reference evidence="1 2" key="1">
    <citation type="journal article" date="2015" name="Microbiome">
        <title>Genomic resolution of linkages in carbon, nitrogen, and sulfur cycling among widespread estuary sediment bacteria.</title>
        <authorList>
            <person name="Baker B.J."/>
            <person name="Lazar C.S."/>
            <person name="Teske A.P."/>
            <person name="Dick G.J."/>
        </authorList>
    </citation>
    <scope>NUCLEOTIDE SEQUENCE [LARGE SCALE GENOMIC DNA]</scope>
    <source>
        <strain evidence="1">DG_78</strain>
    </source>
</reference>
<dbReference type="AlphaFoldDB" id="A0A0S7YBL9"/>
<proteinExistence type="predicted"/>
<gene>
    <name evidence="1" type="ORF">AMJ52_07710</name>
</gene>